<gene>
    <name evidence="1" type="ORF">AMURIS_05247</name>
</gene>
<evidence type="ECO:0000313" key="1">
    <source>
        <dbReference type="EMBL" id="SOY32482.1"/>
    </source>
</evidence>
<dbReference type="EMBL" id="OFSM01000052">
    <property type="protein sequence ID" value="SOY32482.1"/>
    <property type="molecule type" value="Genomic_DNA"/>
</dbReference>
<dbReference type="RefSeq" id="WP_103242423.1">
    <property type="nucleotide sequence ID" value="NZ_JANJZD010000057.1"/>
</dbReference>
<evidence type="ECO:0000313" key="2">
    <source>
        <dbReference type="Proteomes" id="UP000236311"/>
    </source>
</evidence>
<keyword evidence="2" id="KW-1185">Reference proteome</keyword>
<proteinExistence type="predicted"/>
<dbReference type="Proteomes" id="UP000236311">
    <property type="component" value="Unassembled WGS sequence"/>
</dbReference>
<dbReference type="OrthoDB" id="9809915at2"/>
<organism evidence="1 2">
    <name type="scientific">Acetatifactor muris</name>
    <dbReference type="NCBI Taxonomy" id="879566"/>
    <lineage>
        <taxon>Bacteria</taxon>
        <taxon>Bacillati</taxon>
        <taxon>Bacillota</taxon>
        <taxon>Clostridia</taxon>
        <taxon>Lachnospirales</taxon>
        <taxon>Lachnospiraceae</taxon>
        <taxon>Acetatifactor</taxon>
    </lineage>
</organism>
<protein>
    <submittedName>
        <fullName evidence="1">Uncharacterized protein</fullName>
    </submittedName>
</protein>
<reference evidence="1 2" key="1">
    <citation type="submission" date="2018-01" db="EMBL/GenBank/DDBJ databases">
        <authorList>
            <person name="Gaut B.S."/>
            <person name="Morton B.R."/>
            <person name="Clegg M.T."/>
            <person name="Duvall M.R."/>
        </authorList>
    </citation>
    <scope>NUCLEOTIDE SEQUENCE [LARGE SCALE GENOMIC DNA]</scope>
    <source>
        <strain evidence="1">GP69</strain>
    </source>
</reference>
<name>A0A2K4ZQ56_9FIRM</name>
<accession>A0A2K4ZQ56</accession>
<sequence length="90" mass="10432">MMYPYATLNDDTEITHSEMLPDGRVKVYIETPDLKDGFHNATCYLPEHSWEDVNGYSDAEMDYFKEFVRNNAHLMIEFSKEGGILNASNF</sequence>
<dbReference type="AlphaFoldDB" id="A0A2K4ZQ56"/>